<keyword evidence="2 5" id="KW-0645">Protease</keyword>
<dbReference type="InterPro" id="IPR000209">
    <property type="entry name" value="Peptidase_S8/S53_dom"/>
</dbReference>
<dbReference type="PROSITE" id="PS51892">
    <property type="entry name" value="SUBTILASE"/>
    <property type="match status" value="1"/>
</dbReference>
<dbReference type="Proteomes" id="UP001271723">
    <property type="component" value="Unassembled WGS sequence"/>
</dbReference>
<evidence type="ECO:0000256" key="5">
    <source>
        <dbReference type="PROSITE-ProRule" id="PRU01240"/>
    </source>
</evidence>
<dbReference type="RefSeq" id="WP_267299095.1">
    <property type="nucleotide sequence ID" value="NZ_JAGJBZ010000001.1"/>
</dbReference>
<feature type="chain" id="PRO_5045253801" evidence="8">
    <location>
        <begin position="30"/>
        <end position="1230"/>
    </location>
</feature>
<evidence type="ECO:0000256" key="3">
    <source>
        <dbReference type="ARBA" id="ARBA00022801"/>
    </source>
</evidence>
<feature type="domain" description="Peptidase S8/S53" evidence="9">
    <location>
        <begin position="272"/>
        <end position="533"/>
    </location>
</feature>
<dbReference type="InterPro" id="IPR023827">
    <property type="entry name" value="Peptidase_S8_Asp-AS"/>
</dbReference>
<evidence type="ECO:0000256" key="1">
    <source>
        <dbReference type="ARBA" id="ARBA00011073"/>
    </source>
</evidence>
<keyword evidence="11" id="KW-1185">Reference proteome</keyword>
<gene>
    <name evidence="10" type="ORF">PV517_20050</name>
</gene>
<dbReference type="Pfam" id="PF00082">
    <property type="entry name" value="Peptidase_S8"/>
    <property type="match status" value="1"/>
</dbReference>
<keyword evidence="4 5" id="KW-0720">Serine protease</keyword>
<dbReference type="InterPro" id="IPR050131">
    <property type="entry name" value="Peptidase_S8_subtilisin-like"/>
</dbReference>
<organism evidence="10 11">
    <name type="scientific">Streptomyces griseiscabiei</name>
    <dbReference type="NCBI Taxonomy" id="2993540"/>
    <lineage>
        <taxon>Bacteria</taxon>
        <taxon>Bacillati</taxon>
        <taxon>Actinomycetota</taxon>
        <taxon>Actinomycetes</taxon>
        <taxon>Kitasatosporales</taxon>
        <taxon>Streptomycetaceae</taxon>
        <taxon>Streptomyces</taxon>
    </lineage>
</organism>
<dbReference type="InterPro" id="IPR036852">
    <property type="entry name" value="Peptidase_S8/S53_dom_sf"/>
</dbReference>
<accession>A0ABU4L5M0</accession>
<feature type="compositionally biased region" description="Acidic residues" evidence="7">
    <location>
        <begin position="131"/>
        <end position="147"/>
    </location>
</feature>
<evidence type="ECO:0000313" key="10">
    <source>
        <dbReference type="EMBL" id="MDX2910979.1"/>
    </source>
</evidence>
<dbReference type="Gene3D" id="3.40.50.200">
    <property type="entry name" value="Peptidase S8/S53 domain"/>
    <property type="match status" value="1"/>
</dbReference>
<dbReference type="PRINTS" id="PR00723">
    <property type="entry name" value="SUBTILISIN"/>
</dbReference>
<dbReference type="PROSITE" id="PS00137">
    <property type="entry name" value="SUBTILASE_HIS"/>
    <property type="match status" value="1"/>
</dbReference>
<dbReference type="PROSITE" id="PS00138">
    <property type="entry name" value="SUBTILASE_SER"/>
    <property type="match status" value="1"/>
</dbReference>
<dbReference type="EMBL" id="JARAVY010000007">
    <property type="protein sequence ID" value="MDX2910979.1"/>
    <property type="molecule type" value="Genomic_DNA"/>
</dbReference>
<reference evidence="10 11" key="1">
    <citation type="journal article" date="2023" name="Microb. Genom.">
        <title>Mesoterricola silvestris gen. nov., sp. nov., Mesoterricola sediminis sp. nov., Geothrix oryzae sp. nov., Geothrix edaphica sp. nov., Geothrix rubra sp. nov., and Geothrix limicola sp. nov., six novel members of Acidobacteriota isolated from soils.</title>
        <authorList>
            <person name="Weisberg A.J."/>
            <person name="Pearce E."/>
            <person name="Kramer C.G."/>
            <person name="Chang J.H."/>
            <person name="Clarke C.R."/>
        </authorList>
    </citation>
    <scope>NUCLEOTIDE SEQUENCE [LARGE SCALE GENOMIC DNA]</scope>
    <source>
        <strain evidence="10 11">NRRL_B-2795</strain>
    </source>
</reference>
<dbReference type="Gene3D" id="2.60.40.10">
    <property type="entry name" value="Immunoglobulins"/>
    <property type="match status" value="1"/>
</dbReference>
<keyword evidence="3 5" id="KW-0378">Hydrolase</keyword>
<dbReference type="PANTHER" id="PTHR43806">
    <property type="entry name" value="PEPTIDASE S8"/>
    <property type="match status" value="1"/>
</dbReference>
<comment type="caution">
    <text evidence="10">The sequence shown here is derived from an EMBL/GenBank/DDBJ whole genome shotgun (WGS) entry which is preliminary data.</text>
</comment>
<dbReference type="InterPro" id="IPR015500">
    <property type="entry name" value="Peptidase_S8_subtilisin-rel"/>
</dbReference>
<evidence type="ECO:0000313" key="11">
    <source>
        <dbReference type="Proteomes" id="UP001271723"/>
    </source>
</evidence>
<feature type="active site" description="Charge relay system" evidence="5">
    <location>
        <position position="314"/>
    </location>
</feature>
<dbReference type="InterPro" id="IPR013783">
    <property type="entry name" value="Ig-like_fold"/>
</dbReference>
<feature type="active site" description="Charge relay system" evidence="5">
    <location>
        <position position="281"/>
    </location>
</feature>
<evidence type="ECO:0000256" key="7">
    <source>
        <dbReference type="SAM" id="MobiDB-lite"/>
    </source>
</evidence>
<comment type="similarity">
    <text evidence="1 5 6">Belongs to the peptidase S8 family.</text>
</comment>
<feature type="active site" description="Charge relay system" evidence="5">
    <location>
        <position position="497"/>
    </location>
</feature>
<evidence type="ECO:0000256" key="4">
    <source>
        <dbReference type="ARBA" id="ARBA00022825"/>
    </source>
</evidence>
<evidence type="ECO:0000256" key="2">
    <source>
        <dbReference type="ARBA" id="ARBA00022670"/>
    </source>
</evidence>
<dbReference type="InterPro" id="IPR023828">
    <property type="entry name" value="Peptidase_S8_Ser-AS"/>
</dbReference>
<evidence type="ECO:0000256" key="6">
    <source>
        <dbReference type="RuleBase" id="RU003355"/>
    </source>
</evidence>
<evidence type="ECO:0000256" key="8">
    <source>
        <dbReference type="SAM" id="SignalP"/>
    </source>
</evidence>
<dbReference type="PROSITE" id="PS00136">
    <property type="entry name" value="SUBTILASE_ASP"/>
    <property type="match status" value="1"/>
</dbReference>
<sequence>MRRPRVRTWTGSAVTAVLLVTTQSGLSLAADPPPAPVAKAGSPSTASLDALRGKRFTLVTGDVVTVGTEKGEPGVDVEPGPGREAIGFVQRAGGGDLRVIPMDVAPLVATGRVDDQLFNLSALQRFGHAEDDPDPGADPGADADADADDRGLPLIVRHSGARLPAATRAEAAPGRTVALESIDATAVTLPKDDGGALWRTLTTSDEGADAELRPSVETVWLDTPVELTDAAGTTRSATVSDEPETTPEGDVAVSDLVGQINARGVKERGLDGSGVRVAVIDTGVRATHPDLKDRVAKSENFITWDDEKGDIDGHGTHVAGIIAGTGAASDGTYEGVAPGAEILSARVLSGPLGSLSHIIDGMEWAADEGVDIVNMSLGSRALSDGTDPWSLATDALLERGVLPVVSAGNDGPDPFTVSPPSAAEGALAVGAAGGDDAVASFSSRGPLFGDYRVKPHIKGPGVAVTAARAKDTPIGDVDPEGPVGPVDDDYTRLSGTSMASPAVAGAAALVMQAHPDWTPRQVARALVSSAAPSAGETVYDQGSGLVDVERAVDQPVTATVSSLDFGRLTWPRAAEDTRRKVAFANDSDEDLTLDLALDVTSTRGDLPAALLGLSENRLTVPAHGTASVAVEFRDTGIRTGGTLSALLTARSDDGGSTAVRVPVGLSLEPESYDLTLHLRDQLGEGADGISVIDVLPLDRTLEPFETPHHATVASRLEVRVPAGSYGISAFIGRHEEDSYWYDSDIVLAGEPFVRVDGPTELTLGGTAARRLAHEVDSDDVENVYRQVGVAQRQKKAPAGADGPLSAHTDVQFKHLAPDYWSVPSTTRAKGARYTAYFREDLAEGYEFDKVPDGAPGDGGYSYPTATGAVYYLAALHEGRIPAGFTGRVRDSELARTEAHYVSSQQTGTFDRSFPLKSKLATASLKGIPVAGRRINVPSPSTRSEFYTASRDVAWAQELRWSWQNADVLDPLPHRALYTEPQVFRPGPRTEYWNRPVGAPALAPDGRQFTRAGDTVTVDLPLGGDSDPRHLFTSDDLYASYDYTLSRDGERLAKSRNGAAEFPRNTALAAWEVPADSGTYTLRAHADRGQWNNLGTEVEGVWTFRSGPAAEGETAALPLTTVRFAPPVDEWSRAADDRTLAVPFTVRRTGDQARGRLRDLTVEASFDGGATWRPVPVAKNRALVPHPALATLPAAHLDRNGHGYVSLRVKGSDRASAFEVTVKKAYKLMKG</sequence>
<dbReference type="PANTHER" id="PTHR43806:SF11">
    <property type="entry name" value="CEREVISIN-RELATED"/>
    <property type="match status" value="1"/>
</dbReference>
<dbReference type="SUPFAM" id="SSF52743">
    <property type="entry name" value="Subtilisin-like"/>
    <property type="match status" value="1"/>
</dbReference>
<evidence type="ECO:0000259" key="9">
    <source>
        <dbReference type="Pfam" id="PF00082"/>
    </source>
</evidence>
<proteinExistence type="inferred from homology"/>
<feature type="region of interest" description="Disordered" evidence="7">
    <location>
        <begin position="127"/>
        <end position="148"/>
    </location>
</feature>
<feature type="signal peptide" evidence="8">
    <location>
        <begin position="1"/>
        <end position="29"/>
    </location>
</feature>
<name>A0ABU4L5M0_9ACTN</name>
<keyword evidence="8" id="KW-0732">Signal</keyword>
<dbReference type="InterPro" id="IPR022398">
    <property type="entry name" value="Peptidase_S8_His-AS"/>
</dbReference>
<protein>
    <submittedName>
        <fullName evidence="10">S8 family serine peptidase</fullName>
    </submittedName>
</protein>